<dbReference type="SUPFAM" id="SSF46785">
    <property type="entry name" value="Winged helix' DNA-binding domain"/>
    <property type="match status" value="1"/>
</dbReference>
<dbReference type="GO" id="GO:0003677">
    <property type="term" value="F:DNA binding"/>
    <property type="evidence" value="ECO:0007669"/>
    <property type="project" value="UniProtKB-KW"/>
</dbReference>
<dbReference type="InterPro" id="IPR000595">
    <property type="entry name" value="cNMP-bd_dom"/>
</dbReference>
<feature type="region of interest" description="Disordered" evidence="4">
    <location>
        <begin position="1"/>
        <end position="51"/>
    </location>
</feature>
<dbReference type="CDD" id="cd00038">
    <property type="entry name" value="CAP_ED"/>
    <property type="match status" value="1"/>
</dbReference>
<feature type="domain" description="HTH crp-type" evidence="6">
    <location>
        <begin position="189"/>
        <end position="261"/>
    </location>
</feature>
<feature type="compositionally biased region" description="Low complexity" evidence="4">
    <location>
        <begin position="23"/>
        <end position="33"/>
    </location>
</feature>
<dbReference type="GO" id="GO:0003700">
    <property type="term" value="F:DNA-binding transcription factor activity"/>
    <property type="evidence" value="ECO:0007669"/>
    <property type="project" value="TreeGrafter"/>
</dbReference>
<dbReference type="Gene3D" id="1.10.10.10">
    <property type="entry name" value="Winged helix-like DNA-binding domain superfamily/Winged helix DNA-binding domain"/>
    <property type="match status" value="1"/>
</dbReference>
<dbReference type="PANTHER" id="PTHR24567">
    <property type="entry name" value="CRP FAMILY TRANSCRIPTIONAL REGULATORY PROTEIN"/>
    <property type="match status" value="1"/>
</dbReference>
<dbReference type="GeneID" id="99683647"/>
<evidence type="ECO:0000313" key="7">
    <source>
        <dbReference type="EMBL" id="TCP02683.1"/>
    </source>
</evidence>
<dbReference type="PANTHER" id="PTHR24567:SF74">
    <property type="entry name" value="HTH-TYPE TRANSCRIPTIONAL REGULATOR ARCR"/>
    <property type="match status" value="1"/>
</dbReference>
<name>A0A4R2MT74_RUBGE</name>
<dbReference type="InterPro" id="IPR036388">
    <property type="entry name" value="WH-like_DNA-bd_sf"/>
</dbReference>
<dbReference type="RefSeq" id="WP_416461703.1">
    <property type="nucleotide sequence ID" value="NZ_CP181386.1"/>
</dbReference>
<dbReference type="Pfam" id="PF13545">
    <property type="entry name" value="HTH_Crp_2"/>
    <property type="match status" value="1"/>
</dbReference>
<dbReference type="Proteomes" id="UP000295106">
    <property type="component" value="Unassembled WGS sequence"/>
</dbReference>
<keyword evidence="2" id="KW-0238">DNA-binding</keyword>
<dbReference type="PROSITE" id="PS50042">
    <property type="entry name" value="CNMP_BINDING_3"/>
    <property type="match status" value="1"/>
</dbReference>
<dbReference type="InterPro" id="IPR014710">
    <property type="entry name" value="RmlC-like_jellyroll"/>
</dbReference>
<dbReference type="GO" id="GO:0005829">
    <property type="term" value="C:cytosol"/>
    <property type="evidence" value="ECO:0007669"/>
    <property type="project" value="TreeGrafter"/>
</dbReference>
<accession>A0A4R2MT74</accession>
<keyword evidence="1" id="KW-0805">Transcription regulation</keyword>
<feature type="domain" description="Cyclic nucleotide-binding" evidence="5">
    <location>
        <begin position="59"/>
        <end position="175"/>
    </location>
</feature>
<dbReference type="InterPro" id="IPR050397">
    <property type="entry name" value="Env_Response_Regulators"/>
</dbReference>
<dbReference type="PROSITE" id="PS51063">
    <property type="entry name" value="HTH_CRP_2"/>
    <property type="match status" value="1"/>
</dbReference>
<dbReference type="SUPFAM" id="SSF51206">
    <property type="entry name" value="cAMP-binding domain-like"/>
    <property type="match status" value="1"/>
</dbReference>
<protein>
    <submittedName>
        <fullName evidence="7">CRP-like cAMP-binding protein</fullName>
    </submittedName>
</protein>
<keyword evidence="3" id="KW-0804">Transcription</keyword>
<evidence type="ECO:0000256" key="3">
    <source>
        <dbReference type="ARBA" id="ARBA00023163"/>
    </source>
</evidence>
<dbReference type="InterPro" id="IPR036390">
    <property type="entry name" value="WH_DNA-bd_sf"/>
</dbReference>
<gene>
    <name evidence="7" type="ORF">EV684_106245</name>
</gene>
<proteinExistence type="predicted"/>
<sequence>MQHSFQMPDGALAERSARPPLRPTTTARPSAAPVRDDDRPETRGPDARTWQGLFGTPALSTAEQLALSSVARMRTVPAGAAVFDRRDSANALVLVQSGDVALGYRGADGVFHIERPVRGPAWLDQSSAWLHENHALDARATTEAVIVELPRDAVQALIERYPALGRHLVASLAREVQTLQMNTHELMHKDAPARFAAWLVQRIELTDAAGLRGVVRLTERKRDIASQLAITPETLSRLMRSLTRQGVISVAGYNVQVLDAPALRQIATGG</sequence>
<dbReference type="AlphaFoldDB" id="A0A4R2MT74"/>
<evidence type="ECO:0000259" key="6">
    <source>
        <dbReference type="PROSITE" id="PS51063"/>
    </source>
</evidence>
<dbReference type="SMART" id="SM00419">
    <property type="entry name" value="HTH_CRP"/>
    <property type="match status" value="1"/>
</dbReference>
<evidence type="ECO:0000259" key="5">
    <source>
        <dbReference type="PROSITE" id="PS50042"/>
    </source>
</evidence>
<dbReference type="EMBL" id="SLXD01000006">
    <property type="protein sequence ID" value="TCP02683.1"/>
    <property type="molecule type" value="Genomic_DNA"/>
</dbReference>
<dbReference type="InterPro" id="IPR018490">
    <property type="entry name" value="cNMP-bd_dom_sf"/>
</dbReference>
<evidence type="ECO:0000256" key="2">
    <source>
        <dbReference type="ARBA" id="ARBA00023125"/>
    </source>
</evidence>
<evidence type="ECO:0000256" key="1">
    <source>
        <dbReference type="ARBA" id="ARBA00023015"/>
    </source>
</evidence>
<evidence type="ECO:0000313" key="8">
    <source>
        <dbReference type="Proteomes" id="UP000295106"/>
    </source>
</evidence>
<feature type="compositionally biased region" description="Basic and acidic residues" evidence="4">
    <location>
        <begin position="34"/>
        <end position="46"/>
    </location>
</feature>
<dbReference type="InterPro" id="IPR012318">
    <property type="entry name" value="HTH_CRP"/>
</dbReference>
<dbReference type="Gene3D" id="2.60.120.10">
    <property type="entry name" value="Jelly Rolls"/>
    <property type="match status" value="1"/>
</dbReference>
<dbReference type="Pfam" id="PF00027">
    <property type="entry name" value="cNMP_binding"/>
    <property type="match status" value="1"/>
</dbReference>
<reference evidence="7 8" key="1">
    <citation type="submission" date="2019-03" db="EMBL/GenBank/DDBJ databases">
        <title>Genomic Encyclopedia of Type Strains, Phase IV (KMG-IV): sequencing the most valuable type-strain genomes for metagenomic binning, comparative biology and taxonomic classification.</title>
        <authorList>
            <person name="Goeker M."/>
        </authorList>
    </citation>
    <scope>NUCLEOTIDE SEQUENCE [LARGE SCALE GENOMIC DNA]</scope>
    <source>
        <strain evidence="7 8">DSM 1709</strain>
    </source>
</reference>
<organism evidence="7 8">
    <name type="scientific">Rubrivivax gelatinosus</name>
    <name type="common">Rhodocyclus gelatinosus</name>
    <name type="synonym">Rhodopseudomonas gelatinosa</name>
    <dbReference type="NCBI Taxonomy" id="28068"/>
    <lineage>
        <taxon>Bacteria</taxon>
        <taxon>Pseudomonadati</taxon>
        <taxon>Pseudomonadota</taxon>
        <taxon>Betaproteobacteria</taxon>
        <taxon>Burkholderiales</taxon>
        <taxon>Sphaerotilaceae</taxon>
        <taxon>Rubrivivax</taxon>
    </lineage>
</organism>
<evidence type="ECO:0000256" key="4">
    <source>
        <dbReference type="SAM" id="MobiDB-lite"/>
    </source>
</evidence>
<comment type="caution">
    <text evidence="7">The sequence shown here is derived from an EMBL/GenBank/DDBJ whole genome shotgun (WGS) entry which is preliminary data.</text>
</comment>